<feature type="chain" id="PRO_5031246158" description="Exo-alpha-sialidase" evidence="1">
    <location>
        <begin position="24"/>
        <end position="322"/>
    </location>
</feature>
<dbReference type="AlphaFoldDB" id="A0A7W7FUC6"/>
<gene>
    <name evidence="2" type="ORF">HNR67_004063</name>
</gene>
<dbReference type="EMBL" id="JACHMH010000001">
    <property type="protein sequence ID" value="MBB4677945.1"/>
    <property type="molecule type" value="Genomic_DNA"/>
</dbReference>
<keyword evidence="3" id="KW-1185">Reference proteome</keyword>
<proteinExistence type="predicted"/>
<evidence type="ECO:0000313" key="3">
    <source>
        <dbReference type="Proteomes" id="UP000533598"/>
    </source>
</evidence>
<comment type="caution">
    <text evidence="2">The sequence shown here is derived from an EMBL/GenBank/DDBJ whole genome shotgun (WGS) entry which is preliminary data.</text>
</comment>
<keyword evidence="1" id="KW-0732">Signal</keyword>
<accession>A0A7W7FUC6</accession>
<protein>
    <recommendedName>
        <fullName evidence="4">Exo-alpha-sialidase</fullName>
    </recommendedName>
</protein>
<evidence type="ECO:0000256" key="1">
    <source>
        <dbReference type="SAM" id="SignalP"/>
    </source>
</evidence>
<name>A0A7W7FUC6_9PSEU</name>
<organism evidence="2 3">
    <name type="scientific">Crossiella cryophila</name>
    <dbReference type="NCBI Taxonomy" id="43355"/>
    <lineage>
        <taxon>Bacteria</taxon>
        <taxon>Bacillati</taxon>
        <taxon>Actinomycetota</taxon>
        <taxon>Actinomycetes</taxon>
        <taxon>Pseudonocardiales</taxon>
        <taxon>Pseudonocardiaceae</taxon>
        <taxon>Crossiella</taxon>
    </lineage>
</organism>
<dbReference type="Proteomes" id="UP000533598">
    <property type="component" value="Unassembled WGS sequence"/>
</dbReference>
<evidence type="ECO:0000313" key="2">
    <source>
        <dbReference type="EMBL" id="MBB4677945.1"/>
    </source>
</evidence>
<dbReference type="SUPFAM" id="SSF89372">
    <property type="entry name" value="Fucose-specific lectin"/>
    <property type="match status" value="1"/>
</dbReference>
<feature type="signal peptide" evidence="1">
    <location>
        <begin position="1"/>
        <end position="23"/>
    </location>
</feature>
<sequence length="322" mass="33473">MRRARILLVLLALLATVSPAAQAAPAVLAWQQPWPVGGVASHRPSVAACGGGTYLLWREPSGRLGFATWDQMRRWLPRALTVTTPEVPTLACDNGVLTILWQDTATPPRIQAIRSTTAGQTWSPPQPVGPPGAGVGLAASGGPSTGGTHPFYLAWRGVGADSQLYVAARVGATWQPARAVPGVSSEAPPDIDAFSDRVLLTYLGAQGSVRMSAAGLTPIAWGPFPNPWVGLSTHTPTATPAQSSGGFLAPFVVWKGSGTDTRLHYTARIGTAWQPLTTLTGAATDVDPATAPAVSGGSALWRGVVLVWRNPGSGQLMSSFGH</sequence>
<reference evidence="2 3" key="1">
    <citation type="submission" date="2020-08" db="EMBL/GenBank/DDBJ databases">
        <title>Sequencing the genomes of 1000 actinobacteria strains.</title>
        <authorList>
            <person name="Klenk H.-P."/>
        </authorList>
    </citation>
    <scope>NUCLEOTIDE SEQUENCE [LARGE SCALE GENOMIC DNA]</scope>
    <source>
        <strain evidence="2 3">DSM 44230</strain>
    </source>
</reference>
<dbReference type="RefSeq" id="WP_185003827.1">
    <property type="nucleotide sequence ID" value="NZ_BAAAUI010000080.1"/>
</dbReference>
<evidence type="ECO:0008006" key="4">
    <source>
        <dbReference type="Google" id="ProtNLM"/>
    </source>
</evidence>